<keyword evidence="2 5" id="KW-0812">Transmembrane</keyword>
<feature type="transmembrane region" description="Helical" evidence="5">
    <location>
        <begin position="6"/>
        <end position="26"/>
    </location>
</feature>
<protein>
    <submittedName>
        <fullName evidence="7">TonB family protein</fullName>
    </submittedName>
</protein>
<comment type="caution">
    <text evidence="7">The sequence shown here is derived from an EMBL/GenBank/DDBJ whole genome shotgun (WGS) entry which is preliminary data.</text>
</comment>
<proteinExistence type="predicted"/>
<dbReference type="AlphaFoldDB" id="A0A523UYX6"/>
<evidence type="ECO:0000256" key="3">
    <source>
        <dbReference type="ARBA" id="ARBA00022989"/>
    </source>
</evidence>
<dbReference type="NCBIfam" id="TIGR01352">
    <property type="entry name" value="tonB_Cterm"/>
    <property type="match status" value="1"/>
</dbReference>
<evidence type="ECO:0000259" key="6">
    <source>
        <dbReference type="Pfam" id="PF03544"/>
    </source>
</evidence>
<gene>
    <name evidence="7" type="ORF">E3J62_00630</name>
</gene>
<dbReference type="Gene3D" id="3.30.1150.10">
    <property type="match status" value="1"/>
</dbReference>
<dbReference type="GO" id="GO:0055085">
    <property type="term" value="P:transmembrane transport"/>
    <property type="evidence" value="ECO:0007669"/>
    <property type="project" value="InterPro"/>
</dbReference>
<dbReference type="InterPro" id="IPR037682">
    <property type="entry name" value="TonB_C"/>
</dbReference>
<dbReference type="SUPFAM" id="SSF74653">
    <property type="entry name" value="TolA/TonB C-terminal domain"/>
    <property type="match status" value="1"/>
</dbReference>
<dbReference type="GO" id="GO:0016020">
    <property type="term" value="C:membrane"/>
    <property type="evidence" value="ECO:0007669"/>
    <property type="project" value="UniProtKB-SubCell"/>
</dbReference>
<accession>A0A523UYX6</accession>
<feature type="domain" description="TonB C-terminal" evidence="6">
    <location>
        <begin position="56"/>
        <end position="117"/>
    </location>
</feature>
<evidence type="ECO:0000313" key="8">
    <source>
        <dbReference type="Proteomes" id="UP000315525"/>
    </source>
</evidence>
<dbReference type="EMBL" id="SOJN01000010">
    <property type="protein sequence ID" value="TET47735.1"/>
    <property type="molecule type" value="Genomic_DNA"/>
</dbReference>
<dbReference type="Pfam" id="PF03544">
    <property type="entry name" value="TonB_C"/>
    <property type="match status" value="1"/>
</dbReference>
<dbReference type="Proteomes" id="UP000315525">
    <property type="component" value="Unassembled WGS sequence"/>
</dbReference>
<keyword evidence="4 5" id="KW-0472">Membrane</keyword>
<evidence type="ECO:0000256" key="1">
    <source>
        <dbReference type="ARBA" id="ARBA00004167"/>
    </source>
</evidence>
<evidence type="ECO:0000256" key="2">
    <source>
        <dbReference type="ARBA" id="ARBA00022692"/>
    </source>
</evidence>
<reference evidence="7 8" key="1">
    <citation type="submission" date="2019-03" db="EMBL/GenBank/DDBJ databases">
        <title>Metabolic potential of uncultured bacteria and archaea associated with petroleum seepage in deep-sea sediments.</title>
        <authorList>
            <person name="Dong X."/>
            <person name="Hubert C."/>
        </authorList>
    </citation>
    <scope>NUCLEOTIDE SEQUENCE [LARGE SCALE GENOMIC DNA]</scope>
    <source>
        <strain evidence="7">E44_bin18</strain>
    </source>
</reference>
<evidence type="ECO:0000256" key="4">
    <source>
        <dbReference type="ARBA" id="ARBA00023136"/>
    </source>
</evidence>
<comment type="subcellular location">
    <subcellularLocation>
        <location evidence="1">Membrane</location>
        <topology evidence="1">Single-pass membrane protein</topology>
    </subcellularLocation>
</comment>
<name>A0A523UYX6_UNCT6</name>
<evidence type="ECO:0000256" key="5">
    <source>
        <dbReference type="SAM" id="Phobius"/>
    </source>
</evidence>
<sequence length="131" mass="14147">MRKGISIVVGGVVVSVVAAFVVVGHYRVSMQYFPPKPILESFSTSGHGMKLASTKKVILALHINESGVVFEDSVVQSSGDSDIDCVALAQGLQFRFEPAMKGGRPIDTWVNLRIKFHSEEAGSTCPAIQRK</sequence>
<keyword evidence="3 5" id="KW-1133">Transmembrane helix</keyword>
<evidence type="ECO:0000313" key="7">
    <source>
        <dbReference type="EMBL" id="TET47735.1"/>
    </source>
</evidence>
<dbReference type="InterPro" id="IPR006260">
    <property type="entry name" value="TonB/TolA_C"/>
</dbReference>
<organism evidence="7 8">
    <name type="scientific">candidate division TA06 bacterium</name>
    <dbReference type="NCBI Taxonomy" id="2250710"/>
    <lineage>
        <taxon>Bacteria</taxon>
        <taxon>Bacteria division TA06</taxon>
    </lineage>
</organism>